<protein>
    <recommendedName>
        <fullName evidence="4">DUF5666 domain-containing protein</fullName>
    </recommendedName>
</protein>
<dbReference type="AlphaFoldDB" id="A0A510HKU0"/>
<gene>
    <name evidence="2" type="ORF">RxyAA322_25000</name>
</gene>
<dbReference type="OrthoDB" id="9848695at2"/>
<evidence type="ECO:0008006" key="4">
    <source>
        <dbReference type="Google" id="ProtNLM"/>
    </source>
</evidence>
<proteinExistence type="predicted"/>
<feature type="compositionally biased region" description="Polar residues" evidence="1">
    <location>
        <begin position="34"/>
        <end position="44"/>
    </location>
</feature>
<name>A0A510HKU0_9ACTN</name>
<evidence type="ECO:0000256" key="1">
    <source>
        <dbReference type="SAM" id="MobiDB-lite"/>
    </source>
</evidence>
<sequence length="145" mass="15605">MLRERNTVLTLFALILAALCLVAGCSGGGDENRQQSAGSDQQGNAAREEQRGGTGNRPALKIALGTIRSVNAEKERFTLKPSAEAQGEEPIPFKLAPEASITLDGRQAELSQMKPGQQAQVEYIVKEEWKIPNRARVVELFSAGG</sequence>
<evidence type="ECO:0000313" key="3">
    <source>
        <dbReference type="Proteomes" id="UP000318065"/>
    </source>
</evidence>
<dbReference type="Proteomes" id="UP000318065">
    <property type="component" value="Chromosome"/>
</dbReference>
<evidence type="ECO:0000313" key="2">
    <source>
        <dbReference type="EMBL" id="BBL80646.1"/>
    </source>
</evidence>
<feature type="region of interest" description="Disordered" evidence="1">
    <location>
        <begin position="30"/>
        <end position="58"/>
    </location>
</feature>
<organism evidence="2 3">
    <name type="scientific">Rubrobacter xylanophilus</name>
    <dbReference type="NCBI Taxonomy" id="49319"/>
    <lineage>
        <taxon>Bacteria</taxon>
        <taxon>Bacillati</taxon>
        <taxon>Actinomycetota</taxon>
        <taxon>Rubrobacteria</taxon>
        <taxon>Rubrobacterales</taxon>
        <taxon>Rubrobacteraceae</taxon>
        <taxon>Rubrobacter</taxon>
    </lineage>
</organism>
<dbReference type="RefSeq" id="WP_143528633.1">
    <property type="nucleotide sequence ID" value="NZ_AP019791.1"/>
</dbReference>
<keyword evidence="3" id="KW-1185">Reference proteome</keyword>
<dbReference type="EMBL" id="AP019791">
    <property type="protein sequence ID" value="BBL80646.1"/>
    <property type="molecule type" value="Genomic_DNA"/>
</dbReference>
<accession>A0A510HKU0</accession>
<dbReference type="PROSITE" id="PS51257">
    <property type="entry name" value="PROKAR_LIPOPROTEIN"/>
    <property type="match status" value="1"/>
</dbReference>
<reference evidence="2" key="1">
    <citation type="journal article" date="2019" name="Microbiol. Resour. Announc.">
        <title>Complete Genome Sequence of Rubrobacter xylanophilus Strain AA3-22, Isolated from Arima Onsen in Japan.</title>
        <authorList>
            <person name="Tomariguchi N."/>
            <person name="Miyazaki K."/>
        </authorList>
    </citation>
    <scope>NUCLEOTIDE SEQUENCE [LARGE SCALE GENOMIC DNA]</scope>
    <source>
        <strain evidence="2">AA3-22</strain>
    </source>
</reference>